<accession>A0AAW1X5K5</accession>
<dbReference type="AlphaFoldDB" id="A0AAW1X5K5"/>
<evidence type="ECO:0000313" key="2">
    <source>
        <dbReference type="Proteomes" id="UP001457282"/>
    </source>
</evidence>
<dbReference type="Proteomes" id="UP001457282">
    <property type="component" value="Unassembled WGS sequence"/>
</dbReference>
<dbReference type="EMBL" id="JBEDUW010000004">
    <property type="protein sequence ID" value="KAK9931759.1"/>
    <property type="molecule type" value="Genomic_DNA"/>
</dbReference>
<reference evidence="1 2" key="1">
    <citation type="journal article" date="2023" name="G3 (Bethesda)">
        <title>A chromosome-length genome assembly and annotation of blackberry (Rubus argutus, cv. 'Hillquist').</title>
        <authorList>
            <person name="Bruna T."/>
            <person name="Aryal R."/>
            <person name="Dudchenko O."/>
            <person name="Sargent D.J."/>
            <person name="Mead D."/>
            <person name="Buti M."/>
            <person name="Cavallini A."/>
            <person name="Hytonen T."/>
            <person name="Andres J."/>
            <person name="Pham M."/>
            <person name="Weisz D."/>
            <person name="Mascagni F."/>
            <person name="Usai G."/>
            <person name="Natali L."/>
            <person name="Bassil N."/>
            <person name="Fernandez G.E."/>
            <person name="Lomsadze A."/>
            <person name="Armour M."/>
            <person name="Olukolu B."/>
            <person name="Poorten T."/>
            <person name="Britton C."/>
            <person name="Davik J."/>
            <person name="Ashrafi H."/>
            <person name="Aiden E.L."/>
            <person name="Borodovsky M."/>
            <person name="Worthington M."/>
        </authorList>
    </citation>
    <scope>NUCLEOTIDE SEQUENCE [LARGE SCALE GENOMIC DNA]</scope>
    <source>
        <strain evidence="1">PI 553951</strain>
    </source>
</reference>
<gene>
    <name evidence="1" type="ORF">M0R45_019023</name>
</gene>
<protein>
    <submittedName>
        <fullName evidence="1">Uncharacterized protein</fullName>
    </submittedName>
</protein>
<name>A0AAW1X5K5_RUBAR</name>
<evidence type="ECO:0000313" key="1">
    <source>
        <dbReference type="EMBL" id="KAK9931759.1"/>
    </source>
</evidence>
<organism evidence="1 2">
    <name type="scientific">Rubus argutus</name>
    <name type="common">Southern blackberry</name>
    <dbReference type="NCBI Taxonomy" id="59490"/>
    <lineage>
        <taxon>Eukaryota</taxon>
        <taxon>Viridiplantae</taxon>
        <taxon>Streptophyta</taxon>
        <taxon>Embryophyta</taxon>
        <taxon>Tracheophyta</taxon>
        <taxon>Spermatophyta</taxon>
        <taxon>Magnoliopsida</taxon>
        <taxon>eudicotyledons</taxon>
        <taxon>Gunneridae</taxon>
        <taxon>Pentapetalae</taxon>
        <taxon>rosids</taxon>
        <taxon>fabids</taxon>
        <taxon>Rosales</taxon>
        <taxon>Rosaceae</taxon>
        <taxon>Rosoideae</taxon>
        <taxon>Rosoideae incertae sedis</taxon>
        <taxon>Rubus</taxon>
    </lineage>
</organism>
<comment type="caution">
    <text evidence="1">The sequence shown here is derived from an EMBL/GenBank/DDBJ whole genome shotgun (WGS) entry which is preliminary data.</text>
</comment>
<sequence>MRFGQVDRLALGSVYSEVSGFCIGGEGDEAGLCDSDEKRVGGWREVKYNSQMDKAKVVKLFTLPIPLRRSSSPSHHHRCSCYITAQLIGHSITVPANSIATTIIIPVHLQSQQHHRRAHARSPLPSHQFKARFSQLLPSIPPPLTASAVNATTPNKAASHLPPLKIPETQTMSPAPAYLRRPDHCHLAPHGSFEAITAVTTSFSAAVDLRRCCKSKPTSFSATPPLLTITPPILYPRRRRQREALLCSRLLGSR</sequence>
<keyword evidence="2" id="KW-1185">Reference proteome</keyword>
<proteinExistence type="predicted"/>